<reference evidence="9" key="1">
    <citation type="submission" date="2014-12" db="EMBL/GenBank/DDBJ databases">
        <title>Genome sequence of Clostridium beijerinckii strain 59B.</title>
        <authorList>
            <person name="Little G.T."/>
            <person name="Minton N.P."/>
        </authorList>
    </citation>
    <scope>NUCLEOTIDE SEQUENCE [LARGE SCALE GENOMIC DNA]</scope>
    <source>
        <strain evidence="9">59B</strain>
    </source>
</reference>
<dbReference type="PANTHER" id="PTHR43537">
    <property type="entry name" value="TRANSCRIPTIONAL REGULATOR, GNTR FAMILY"/>
    <property type="match status" value="1"/>
</dbReference>
<feature type="domain" description="HTH gntR-type" evidence="5">
    <location>
        <begin position="10"/>
        <end position="77"/>
    </location>
</feature>
<dbReference type="STRING" id="1520.LF65_01726"/>
<evidence type="ECO:0000313" key="9">
    <source>
        <dbReference type="Proteomes" id="UP000031866"/>
    </source>
</evidence>
<accession>A0A0B5Q824</accession>
<dbReference type="Proteomes" id="UP000822184">
    <property type="component" value="Unassembled WGS sequence"/>
</dbReference>
<dbReference type="GO" id="GO:0003700">
    <property type="term" value="F:DNA-binding transcription factor activity"/>
    <property type="evidence" value="ECO:0007669"/>
    <property type="project" value="InterPro"/>
</dbReference>
<dbReference type="OrthoDB" id="9781630at2"/>
<evidence type="ECO:0000313" key="8">
    <source>
        <dbReference type="EMBL" id="NSB16060.1"/>
    </source>
</evidence>
<dbReference type="PANTHER" id="PTHR43537:SF47">
    <property type="entry name" value="REGULATORY PROTEIN GNTR HTH"/>
    <property type="match status" value="1"/>
</dbReference>
<dbReference type="Gene3D" id="1.20.120.530">
    <property type="entry name" value="GntR ligand-binding domain-like"/>
    <property type="match status" value="1"/>
</dbReference>
<evidence type="ECO:0000313" key="7">
    <source>
        <dbReference type="EMBL" id="NRV07437.1"/>
    </source>
</evidence>
<dbReference type="Pfam" id="PF07729">
    <property type="entry name" value="FCD"/>
    <property type="match status" value="1"/>
</dbReference>
<evidence type="ECO:0000259" key="5">
    <source>
        <dbReference type="PROSITE" id="PS50949"/>
    </source>
</evidence>
<feature type="coiled-coil region" evidence="4">
    <location>
        <begin position="102"/>
        <end position="129"/>
    </location>
</feature>
<sequence length="226" mass="26620">MEKYKIEKAPSYYDQAYNSIKAMIFNGILKPGDRIYESKLASEFQISRSPVREAIRSLEKDGLLVIGDKSKITIYKPTKEDIENIYECRQALESQAAKLTTLKASDKELDEIENVLVKIQKNIERFDNTLTKSIIELNTKFHDLILDFSQNNHLKKLSKDLSSLTYFYRSIDVYEPERNMDIFNHHLEIFHYIKKRDEEKAYKAMYNHIDNDLKHLKNILSKDCII</sequence>
<dbReference type="CDD" id="cd07377">
    <property type="entry name" value="WHTH_GntR"/>
    <property type="match status" value="1"/>
</dbReference>
<dbReference type="SUPFAM" id="SSF46785">
    <property type="entry name" value="Winged helix' DNA-binding domain"/>
    <property type="match status" value="1"/>
</dbReference>
<dbReference type="SUPFAM" id="SSF48008">
    <property type="entry name" value="GntR ligand-binding domain-like"/>
    <property type="match status" value="1"/>
</dbReference>
<organism evidence="6 9">
    <name type="scientific">Clostridium beijerinckii</name>
    <name type="common">Clostridium MP</name>
    <dbReference type="NCBI Taxonomy" id="1520"/>
    <lineage>
        <taxon>Bacteria</taxon>
        <taxon>Bacillati</taxon>
        <taxon>Bacillota</taxon>
        <taxon>Clostridia</taxon>
        <taxon>Eubacteriales</taxon>
        <taxon>Clostridiaceae</taxon>
        <taxon>Clostridium</taxon>
    </lineage>
</organism>
<evidence type="ECO:0000256" key="3">
    <source>
        <dbReference type="ARBA" id="ARBA00023163"/>
    </source>
</evidence>
<proteinExistence type="predicted"/>
<dbReference type="InterPro" id="IPR000524">
    <property type="entry name" value="Tscrpt_reg_HTH_GntR"/>
</dbReference>
<dbReference type="InterPro" id="IPR036388">
    <property type="entry name" value="WH-like_DNA-bd_sf"/>
</dbReference>
<dbReference type="AlphaFoldDB" id="A0A0B5Q824"/>
<dbReference type="InterPro" id="IPR011711">
    <property type="entry name" value="GntR_C"/>
</dbReference>
<dbReference type="KEGG" id="cbei:LF65_01726"/>
<dbReference type="EMBL" id="CP010086">
    <property type="protein sequence ID" value="AJG98329.1"/>
    <property type="molecule type" value="Genomic_DNA"/>
</dbReference>
<dbReference type="InterPro" id="IPR036390">
    <property type="entry name" value="WH_DNA-bd_sf"/>
</dbReference>
<dbReference type="PROSITE" id="PS50949">
    <property type="entry name" value="HTH_GNTR"/>
    <property type="match status" value="1"/>
</dbReference>
<reference evidence="6" key="2">
    <citation type="submission" date="2016-02" db="EMBL/GenBank/DDBJ databases">
        <title>Genome sequence of Clostridium beijerinckii strain 59B.</title>
        <authorList>
            <person name="Little G.T."/>
            <person name="Minton N.P."/>
        </authorList>
    </citation>
    <scope>NUCLEOTIDE SEQUENCE</scope>
    <source>
        <strain evidence="6">NCIMB 14988</strain>
    </source>
</reference>
<dbReference type="Gene3D" id="1.10.10.10">
    <property type="entry name" value="Winged helix-like DNA-binding domain superfamily/Winged helix DNA-binding domain"/>
    <property type="match status" value="1"/>
</dbReference>
<dbReference type="Pfam" id="PF00392">
    <property type="entry name" value="GntR"/>
    <property type="match status" value="1"/>
</dbReference>
<dbReference type="Proteomes" id="UP000031866">
    <property type="component" value="Chromosome"/>
</dbReference>
<keyword evidence="1" id="KW-0805">Transcription regulation</keyword>
<evidence type="ECO:0000256" key="1">
    <source>
        <dbReference type="ARBA" id="ARBA00023015"/>
    </source>
</evidence>
<evidence type="ECO:0000256" key="2">
    <source>
        <dbReference type="ARBA" id="ARBA00023125"/>
    </source>
</evidence>
<dbReference type="SMART" id="SM00895">
    <property type="entry name" value="FCD"/>
    <property type="match status" value="1"/>
</dbReference>
<evidence type="ECO:0000313" key="6">
    <source>
        <dbReference type="EMBL" id="AJG98329.1"/>
    </source>
</evidence>
<dbReference type="SMART" id="SM00345">
    <property type="entry name" value="HTH_GNTR"/>
    <property type="match status" value="1"/>
</dbReference>
<dbReference type="EMBL" id="JABSXK010000001">
    <property type="protein sequence ID" value="NRV07437.1"/>
    <property type="molecule type" value="Genomic_DNA"/>
</dbReference>
<dbReference type="GO" id="GO:0003677">
    <property type="term" value="F:DNA binding"/>
    <property type="evidence" value="ECO:0007669"/>
    <property type="project" value="UniProtKB-KW"/>
</dbReference>
<gene>
    <name evidence="8" type="ORF">BCD95_004319</name>
    <name evidence="7" type="ORF">DFH45_000400</name>
    <name evidence="6" type="ORF">LF65_01726</name>
</gene>
<dbReference type="RefSeq" id="WP_041895662.1">
    <property type="nucleotide sequence ID" value="NZ_CP010086.2"/>
</dbReference>
<dbReference type="EMBL" id="JABTDW010000001">
    <property type="protein sequence ID" value="NSB16060.1"/>
    <property type="molecule type" value="Genomic_DNA"/>
</dbReference>
<dbReference type="PRINTS" id="PR00035">
    <property type="entry name" value="HTHGNTR"/>
</dbReference>
<protein>
    <submittedName>
        <fullName evidence="6 7">GntR family transcriptional regulator</fullName>
    </submittedName>
</protein>
<keyword evidence="3" id="KW-0804">Transcription</keyword>
<evidence type="ECO:0000256" key="4">
    <source>
        <dbReference type="SAM" id="Coils"/>
    </source>
</evidence>
<name>A0A0B5Q824_CLOBE</name>
<keyword evidence="2 7" id="KW-0238">DNA-binding</keyword>
<dbReference type="Proteomes" id="UP000821656">
    <property type="component" value="Unassembled WGS sequence"/>
</dbReference>
<dbReference type="InterPro" id="IPR008920">
    <property type="entry name" value="TF_FadR/GntR_C"/>
</dbReference>
<keyword evidence="4" id="KW-0175">Coiled coil</keyword>
<reference evidence="8" key="3">
    <citation type="submission" date="2020-06" db="EMBL/GenBank/DDBJ databases">
        <title>Genomic insights into acetone-butanol-ethanol (ABE) fermentation by sequencing solventogenic clostridia strains.</title>
        <authorList>
            <person name="Brown S."/>
        </authorList>
    </citation>
    <scope>NUCLEOTIDE SEQUENCE</scope>
    <source>
        <strain evidence="8">DJ123</strain>
        <strain evidence="7">DJ126</strain>
    </source>
</reference>